<dbReference type="AlphaFoldDB" id="A0A077QYM5"/>
<dbReference type="EMBL" id="HG529642">
    <property type="protein sequence ID" value="CDI55270.1"/>
    <property type="molecule type" value="Genomic_DNA"/>
</dbReference>
<organism evidence="1">
    <name type="scientific">Melanopsichium pennsylvanicum 4</name>
    <dbReference type="NCBI Taxonomy" id="1398559"/>
    <lineage>
        <taxon>Eukaryota</taxon>
        <taxon>Fungi</taxon>
        <taxon>Dikarya</taxon>
        <taxon>Basidiomycota</taxon>
        <taxon>Ustilaginomycotina</taxon>
        <taxon>Ustilaginomycetes</taxon>
        <taxon>Ustilaginales</taxon>
        <taxon>Ustilaginaceae</taxon>
        <taxon>Melanopsichium</taxon>
    </lineage>
</organism>
<protein>
    <submittedName>
        <fullName evidence="1">Uncharacterized protein</fullName>
    </submittedName>
</protein>
<proteinExistence type="predicted"/>
<name>A0A077QYM5_9BASI</name>
<accession>A0A077QYM5</accession>
<sequence>MACSIHKGWIALQRQFFCGHKRMHGLKWQFISTPDGILYVTGPHNGPQRDGPMAHDSKTVQWAVTYARRENGSQVFLYGDQANGTNPAILSTYRGDTISREQERFNMKMNT</sequence>
<reference evidence="1" key="1">
    <citation type="journal article" date="2014" name="Genome Biol. Evol.">
        <title>Gene Loss Rather Than Gene Gain Is Associated with a Host Jump from Monocots to Dicots in the Smut Fungus Melanopsichium pennsylvanicum.</title>
        <authorList>
            <person name="Sharma R."/>
            <person name="Mishra B."/>
            <person name="Runge F."/>
            <person name="Thines M."/>
        </authorList>
    </citation>
    <scope>NUCLEOTIDE SEQUENCE</scope>
    <source>
        <strain evidence="1">4</strain>
    </source>
</reference>
<evidence type="ECO:0000313" key="1">
    <source>
        <dbReference type="EMBL" id="CDI55270.1"/>
    </source>
</evidence>